<comment type="caution">
    <text evidence="2">The sequence shown here is derived from an EMBL/GenBank/DDBJ whole genome shotgun (WGS) entry which is preliminary data.</text>
</comment>
<sequence>MKSSLVLSDLDIAFKVKNFNKSNTQKIENNWKSIKKFLLLTSQLIINNGYKDEFITSYNALMPIAYYLKKINADDSFLTSTKHRTNREVILKWFSRVLISKSFGGSSDSILNQYRDIINNSNSDNFPIKEAIDKFKNTNRSIYFDDNRINTLIDESHFGNKQTFSLLMLIQDNIPNNIDLSIDHIHPQKLFNNKVLKNLFKDNEDDMEYYKHNIVNLQILSSNINSSKGDKPLEDWVNTSDCKQYSFLIPSNLKDYSINNIFEFYEERRNLLIKKLNEKLR</sequence>
<gene>
    <name evidence="2" type="ORF">DJ52_13475</name>
</gene>
<dbReference type="EMBL" id="JJMJ01000240">
    <property type="protein sequence ID" value="PPS21015.1"/>
    <property type="molecule type" value="Genomic_DNA"/>
</dbReference>
<dbReference type="PANTHER" id="PTHR37292:SF2">
    <property type="entry name" value="DUF262 DOMAIN-CONTAINING PROTEIN"/>
    <property type="match status" value="1"/>
</dbReference>
<evidence type="ECO:0000259" key="1">
    <source>
        <dbReference type="Pfam" id="PF07510"/>
    </source>
</evidence>
<dbReference type="Proteomes" id="UP000238924">
    <property type="component" value="Unassembled WGS sequence"/>
</dbReference>
<feature type="domain" description="GmrSD restriction endonucleases C-terminal" evidence="1">
    <location>
        <begin position="172"/>
        <end position="238"/>
    </location>
</feature>
<dbReference type="RefSeq" id="WP_104619136.1">
    <property type="nucleotide sequence ID" value="NZ_JJMJ01000240.1"/>
</dbReference>
<reference evidence="2 3" key="1">
    <citation type="submission" date="2014-04" db="EMBL/GenBank/DDBJ databases">
        <title>Whole genome sequence of 'Brachyspira hampsonii' D13-03603F2.</title>
        <authorList>
            <person name="Patterson A.H."/>
            <person name="Chaban B."/>
            <person name="Fernando C."/>
            <person name="Harding J.C."/>
            <person name="Hill J.E."/>
        </authorList>
    </citation>
    <scope>NUCLEOTIDE SEQUENCE [LARGE SCALE GENOMIC DNA]</scope>
    <source>
        <strain evidence="2 3">D13-03603F2</strain>
    </source>
</reference>
<evidence type="ECO:0000313" key="2">
    <source>
        <dbReference type="EMBL" id="PPS21015.1"/>
    </source>
</evidence>
<dbReference type="InterPro" id="IPR011089">
    <property type="entry name" value="GmrSD_C"/>
</dbReference>
<proteinExistence type="predicted"/>
<accession>A0ABX5B1N9</accession>
<evidence type="ECO:0000313" key="3">
    <source>
        <dbReference type="Proteomes" id="UP000238924"/>
    </source>
</evidence>
<dbReference type="PANTHER" id="PTHR37292">
    <property type="entry name" value="VNG6097C"/>
    <property type="match status" value="1"/>
</dbReference>
<protein>
    <recommendedName>
        <fullName evidence="1">GmrSD restriction endonucleases C-terminal domain-containing protein</fullName>
    </recommendedName>
</protein>
<organism evidence="2 3">
    <name type="scientific">Brachyspira murdochii</name>
    <dbReference type="NCBI Taxonomy" id="84378"/>
    <lineage>
        <taxon>Bacteria</taxon>
        <taxon>Pseudomonadati</taxon>
        <taxon>Spirochaetota</taxon>
        <taxon>Spirochaetia</taxon>
        <taxon>Brachyspirales</taxon>
        <taxon>Brachyspiraceae</taxon>
        <taxon>Brachyspira</taxon>
    </lineage>
</organism>
<keyword evidence="3" id="KW-1185">Reference proteome</keyword>
<dbReference type="Pfam" id="PF07510">
    <property type="entry name" value="GmrSD_C"/>
    <property type="match status" value="1"/>
</dbReference>
<name>A0ABX5B1N9_9SPIR</name>